<reference evidence="3 4" key="1">
    <citation type="submission" date="2018-11" db="EMBL/GenBank/DDBJ databases">
        <authorList>
            <consortium name="Pathogen Informatics"/>
        </authorList>
    </citation>
    <scope>NUCLEOTIDE SEQUENCE [LARGE SCALE GENOMIC DNA]</scope>
    <source>
        <strain evidence="3 4">MHpl1</strain>
    </source>
</reference>
<dbReference type="InterPro" id="IPR001506">
    <property type="entry name" value="Peptidase_M12A"/>
</dbReference>
<sequence>MKNDQGKQTRQKRQIATYATLWPNKKLFYYFDATITAENQAYVRKQLKYLSDRTCITFTESSTVTNRVKVFDGTGCFGAMGMTGGEQTLSLANRCFVVSRDCGSRIHARSRCSAHACAT</sequence>
<keyword evidence="4" id="KW-1185">Reference proteome</keyword>
<dbReference type="GO" id="GO:0004222">
    <property type="term" value="F:metalloendopeptidase activity"/>
    <property type="evidence" value="ECO:0007669"/>
    <property type="project" value="InterPro"/>
</dbReference>
<organism evidence="3 4">
    <name type="scientific">Haemonchus placei</name>
    <name type="common">Barber's pole worm</name>
    <dbReference type="NCBI Taxonomy" id="6290"/>
    <lineage>
        <taxon>Eukaryota</taxon>
        <taxon>Metazoa</taxon>
        <taxon>Ecdysozoa</taxon>
        <taxon>Nematoda</taxon>
        <taxon>Chromadorea</taxon>
        <taxon>Rhabditida</taxon>
        <taxon>Rhabditina</taxon>
        <taxon>Rhabditomorpha</taxon>
        <taxon>Strongyloidea</taxon>
        <taxon>Trichostrongylidae</taxon>
        <taxon>Haemonchus</taxon>
    </lineage>
</organism>
<dbReference type="Proteomes" id="UP000268014">
    <property type="component" value="Unassembled WGS sequence"/>
</dbReference>
<dbReference type="AlphaFoldDB" id="A0A3P7ZPP8"/>
<comment type="caution">
    <text evidence="1">Lacks conserved residue(s) required for the propagation of feature annotation.</text>
</comment>
<dbReference type="OrthoDB" id="5863434at2759"/>
<dbReference type="Pfam" id="PF01400">
    <property type="entry name" value="Astacin"/>
    <property type="match status" value="1"/>
</dbReference>
<gene>
    <name evidence="3" type="ORF">HPLM_LOCUS19903</name>
</gene>
<evidence type="ECO:0000256" key="1">
    <source>
        <dbReference type="PROSITE-ProRule" id="PRU01211"/>
    </source>
</evidence>
<name>A0A3P7ZPP8_HAEPC</name>
<evidence type="ECO:0000259" key="2">
    <source>
        <dbReference type="PROSITE" id="PS51864"/>
    </source>
</evidence>
<evidence type="ECO:0000313" key="4">
    <source>
        <dbReference type="Proteomes" id="UP000268014"/>
    </source>
</evidence>
<dbReference type="InterPro" id="IPR024079">
    <property type="entry name" value="MetalloPept_cat_dom_sf"/>
</dbReference>
<feature type="domain" description="Peptidase M12A" evidence="2">
    <location>
        <begin position="13"/>
        <end position="119"/>
    </location>
</feature>
<dbReference type="PANTHER" id="PTHR10127:SF831">
    <property type="entry name" value="ZINC METALLOPROTEINASE NAS-37"/>
    <property type="match status" value="1"/>
</dbReference>
<dbReference type="EMBL" id="UZAF01021685">
    <property type="protein sequence ID" value="VDO80113.1"/>
    <property type="molecule type" value="Genomic_DNA"/>
</dbReference>
<evidence type="ECO:0000313" key="3">
    <source>
        <dbReference type="EMBL" id="VDO80113.1"/>
    </source>
</evidence>
<protein>
    <recommendedName>
        <fullName evidence="2">Peptidase M12A domain-containing protein</fullName>
    </recommendedName>
</protein>
<dbReference type="PANTHER" id="PTHR10127">
    <property type="entry name" value="DISCOIDIN, CUB, EGF, LAMININ , AND ZINC METALLOPROTEASE DOMAIN CONTAINING"/>
    <property type="match status" value="1"/>
</dbReference>
<proteinExistence type="predicted"/>
<dbReference type="SUPFAM" id="SSF55486">
    <property type="entry name" value="Metalloproteases ('zincins'), catalytic domain"/>
    <property type="match status" value="1"/>
</dbReference>
<dbReference type="PROSITE" id="PS51864">
    <property type="entry name" value="ASTACIN"/>
    <property type="match status" value="1"/>
</dbReference>
<dbReference type="GO" id="GO:0006508">
    <property type="term" value="P:proteolysis"/>
    <property type="evidence" value="ECO:0007669"/>
    <property type="project" value="InterPro"/>
</dbReference>
<dbReference type="Gene3D" id="3.40.390.10">
    <property type="entry name" value="Collagenase (Catalytic Domain)"/>
    <property type="match status" value="1"/>
</dbReference>
<accession>A0A3P7ZPP8</accession>